<protein>
    <submittedName>
        <fullName evidence="1">Uncharacterized protein</fullName>
    </submittedName>
</protein>
<organism evidence="1 2">
    <name type="scientific">Adineta steineri</name>
    <dbReference type="NCBI Taxonomy" id="433720"/>
    <lineage>
        <taxon>Eukaryota</taxon>
        <taxon>Metazoa</taxon>
        <taxon>Spiralia</taxon>
        <taxon>Gnathifera</taxon>
        <taxon>Rotifera</taxon>
        <taxon>Eurotatoria</taxon>
        <taxon>Bdelloidea</taxon>
        <taxon>Adinetida</taxon>
        <taxon>Adinetidae</taxon>
        <taxon>Adineta</taxon>
    </lineage>
</organism>
<sequence>MFYILVWTTDQRERMMIAFSQVPSFQVYLPVGLLHMMIYIRDSLDCITEFNMSSINVTTDFDTINDLINNIQNSTTNPLVRILVGGNQNLVGQVIISVSQQFNKMNIENIDNAVLNGIPAT</sequence>
<gene>
    <name evidence="1" type="ORF">KXQ929_LOCUS50766</name>
</gene>
<evidence type="ECO:0000313" key="2">
    <source>
        <dbReference type="Proteomes" id="UP000663868"/>
    </source>
</evidence>
<dbReference type="EMBL" id="CAJOBB010023885">
    <property type="protein sequence ID" value="CAF4396433.1"/>
    <property type="molecule type" value="Genomic_DNA"/>
</dbReference>
<dbReference type="AlphaFoldDB" id="A0A820NZ01"/>
<name>A0A820NZ01_9BILA</name>
<proteinExistence type="predicted"/>
<dbReference type="Proteomes" id="UP000663868">
    <property type="component" value="Unassembled WGS sequence"/>
</dbReference>
<accession>A0A820NZ01</accession>
<evidence type="ECO:0000313" key="1">
    <source>
        <dbReference type="EMBL" id="CAF4396433.1"/>
    </source>
</evidence>
<reference evidence="1" key="1">
    <citation type="submission" date="2021-02" db="EMBL/GenBank/DDBJ databases">
        <authorList>
            <person name="Nowell W R."/>
        </authorList>
    </citation>
    <scope>NUCLEOTIDE SEQUENCE</scope>
</reference>
<feature type="non-terminal residue" evidence="1">
    <location>
        <position position="1"/>
    </location>
</feature>
<comment type="caution">
    <text evidence="1">The sequence shown here is derived from an EMBL/GenBank/DDBJ whole genome shotgun (WGS) entry which is preliminary data.</text>
</comment>